<dbReference type="AlphaFoldDB" id="A0ABC8Y8L6"/>
<accession>A0ABC8Y8L6</accession>
<name>A0ABC8Y8L6_9POAL</name>
<protein>
    <submittedName>
        <fullName evidence="2">Uncharacterized protein</fullName>
    </submittedName>
</protein>
<gene>
    <name evidence="2" type="ORF">URODEC1_LOCUS30779</name>
</gene>
<sequence length="67" mass="6742">MMMARVALLVAVLLMQCCNVILAARPLLDSGAGAGALIMQVLDNKASCKGPGGGNNGGWQDPSNPGC</sequence>
<organism evidence="2 3">
    <name type="scientific">Urochloa decumbens</name>
    <dbReference type="NCBI Taxonomy" id="240449"/>
    <lineage>
        <taxon>Eukaryota</taxon>
        <taxon>Viridiplantae</taxon>
        <taxon>Streptophyta</taxon>
        <taxon>Embryophyta</taxon>
        <taxon>Tracheophyta</taxon>
        <taxon>Spermatophyta</taxon>
        <taxon>Magnoliopsida</taxon>
        <taxon>Liliopsida</taxon>
        <taxon>Poales</taxon>
        <taxon>Poaceae</taxon>
        <taxon>PACMAD clade</taxon>
        <taxon>Panicoideae</taxon>
        <taxon>Panicodae</taxon>
        <taxon>Paniceae</taxon>
        <taxon>Melinidinae</taxon>
        <taxon>Urochloa</taxon>
    </lineage>
</organism>
<evidence type="ECO:0000313" key="3">
    <source>
        <dbReference type="Proteomes" id="UP001497457"/>
    </source>
</evidence>
<evidence type="ECO:0000256" key="1">
    <source>
        <dbReference type="SAM" id="SignalP"/>
    </source>
</evidence>
<feature type="chain" id="PRO_5044862459" evidence="1">
    <location>
        <begin position="24"/>
        <end position="67"/>
    </location>
</feature>
<evidence type="ECO:0000313" key="2">
    <source>
        <dbReference type="EMBL" id="CAL4937783.1"/>
    </source>
</evidence>
<proteinExistence type="predicted"/>
<dbReference type="Proteomes" id="UP001497457">
    <property type="component" value="Chromosome 16b"/>
</dbReference>
<reference evidence="2 3" key="2">
    <citation type="submission" date="2024-10" db="EMBL/GenBank/DDBJ databases">
        <authorList>
            <person name="Ryan C."/>
        </authorList>
    </citation>
    <scope>NUCLEOTIDE SEQUENCE [LARGE SCALE GENOMIC DNA]</scope>
</reference>
<keyword evidence="1" id="KW-0732">Signal</keyword>
<keyword evidence="3" id="KW-1185">Reference proteome</keyword>
<reference evidence="3" key="1">
    <citation type="submission" date="2024-06" db="EMBL/GenBank/DDBJ databases">
        <authorList>
            <person name="Ryan C."/>
        </authorList>
    </citation>
    <scope>NUCLEOTIDE SEQUENCE [LARGE SCALE GENOMIC DNA]</scope>
</reference>
<dbReference type="EMBL" id="OZ075126">
    <property type="protein sequence ID" value="CAL4937783.1"/>
    <property type="molecule type" value="Genomic_DNA"/>
</dbReference>
<feature type="signal peptide" evidence="1">
    <location>
        <begin position="1"/>
        <end position="23"/>
    </location>
</feature>